<dbReference type="CDD" id="cd07010">
    <property type="entry name" value="cupin_PMI_type_I_N_bac"/>
    <property type="match status" value="1"/>
</dbReference>
<evidence type="ECO:0000259" key="3">
    <source>
        <dbReference type="Pfam" id="PF20511"/>
    </source>
</evidence>
<dbReference type="AlphaFoldDB" id="A0A0F9AAH7"/>
<dbReference type="SUPFAM" id="SSF51182">
    <property type="entry name" value="RmlC-like cupins"/>
    <property type="match status" value="1"/>
</dbReference>
<organism evidence="4">
    <name type="scientific">marine sediment metagenome</name>
    <dbReference type="NCBI Taxonomy" id="412755"/>
    <lineage>
        <taxon>unclassified sequences</taxon>
        <taxon>metagenomes</taxon>
        <taxon>ecological metagenomes</taxon>
    </lineage>
</organism>
<sequence length="248" mass="28385">MLYPIKFKPILKDVIWGGTRLRNVLGKANASDTCGESWEISAIQGKISVVDNGFLKGNNLQEIIEIYMGELLGDQIYEKYGLEFPLLIKFLDANDLLSIQVHPDDELAKERHNAYGKTEMWYIIATEENAKLISGFTKPISKEIYLEHFKNITLPEILNYENVKPGDVFFIPAGRVHAIGSGILLAEIQQTSDITYRIYDWGRLDKEGKGRELHTELAIDAIVYDDPERYRMEYELEKNQRVTVVDSP</sequence>
<accession>A0A0F9AAH7</accession>
<keyword evidence="1" id="KW-0479">Metal-binding</keyword>
<dbReference type="InterPro" id="IPR051804">
    <property type="entry name" value="Carb_Metab_Reg_Kinase/Isom"/>
</dbReference>
<dbReference type="GO" id="GO:0008270">
    <property type="term" value="F:zinc ion binding"/>
    <property type="evidence" value="ECO:0007669"/>
    <property type="project" value="InterPro"/>
</dbReference>
<feature type="domain" description="Phosphomannose isomerase type I catalytic" evidence="3">
    <location>
        <begin position="6"/>
        <end position="114"/>
    </location>
</feature>
<proteinExistence type="predicted"/>
<dbReference type="Gene3D" id="2.60.120.10">
    <property type="entry name" value="Jelly Rolls"/>
    <property type="match status" value="1"/>
</dbReference>
<protein>
    <recommendedName>
        <fullName evidence="3">Phosphomannose isomerase type I catalytic domain-containing protein</fullName>
    </recommendedName>
</protein>
<gene>
    <name evidence="4" type="ORF">LCGC14_2595690</name>
</gene>
<reference evidence="4" key="1">
    <citation type="journal article" date="2015" name="Nature">
        <title>Complex archaea that bridge the gap between prokaryotes and eukaryotes.</title>
        <authorList>
            <person name="Spang A."/>
            <person name="Saw J.H."/>
            <person name="Jorgensen S.L."/>
            <person name="Zaremba-Niedzwiedzka K."/>
            <person name="Martijn J."/>
            <person name="Lind A.E."/>
            <person name="van Eijk R."/>
            <person name="Schleper C."/>
            <person name="Guy L."/>
            <person name="Ettema T.J."/>
        </authorList>
    </citation>
    <scope>NUCLEOTIDE SEQUENCE</scope>
</reference>
<evidence type="ECO:0000256" key="2">
    <source>
        <dbReference type="ARBA" id="ARBA00022833"/>
    </source>
</evidence>
<dbReference type="PANTHER" id="PTHR42742:SF3">
    <property type="entry name" value="FRUCTOKINASE"/>
    <property type="match status" value="1"/>
</dbReference>
<dbReference type="InterPro" id="IPR014710">
    <property type="entry name" value="RmlC-like_jellyroll"/>
</dbReference>
<dbReference type="GO" id="GO:0004476">
    <property type="term" value="F:mannose-6-phosphate isomerase activity"/>
    <property type="evidence" value="ECO:0007669"/>
    <property type="project" value="InterPro"/>
</dbReference>
<evidence type="ECO:0000313" key="4">
    <source>
        <dbReference type="EMBL" id="KKL06470.1"/>
    </source>
</evidence>
<keyword evidence="2" id="KW-0862">Zinc</keyword>
<name>A0A0F9AAH7_9ZZZZ</name>
<comment type="caution">
    <text evidence="4">The sequence shown here is derived from an EMBL/GenBank/DDBJ whole genome shotgun (WGS) entry which is preliminary data.</text>
</comment>
<dbReference type="InterPro" id="IPR046457">
    <property type="entry name" value="PMI_typeI_cat"/>
</dbReference>
<dbReference type="EMBL" id="LAZR01043686">
    <property type="protein sequence ID" value="KKL06470.1"/>
    <property type="molecule type" value="Genomic_DNA"/>
</dbReference>
<dbReference type="Pfam" id="PF20511">
    <property type="entry name" value="PMI_typeI_cat"/>
    <property type="match status" value="1"/>
</dbReference>
<dbReference type="InterPro" id="IPR011051">
    <property type="entry name" value="RmlC_Cupin_sf"/>
</dbReference>
<evidence type="ECO:0000256" key="1">
    <source>
        <dbReference type="ARBA" id="ARBA00022723"/>
    </source>
</evidence>
<dbReference type="PANTHER" id="PTHR42742">
    <property type="entry name" value="TRANSCRIPTIONAL REPRESSOR MPRA"/>
    <property type="match status" value="1"/>
</dbReference>